<dbReference type="CDD" id="cd00830">
    <property type="entry name" value="KAS_III"/>
    <property type="match status" value="1"/>
</dbReference>
<dbReference type="InterPro" id="IPR013751">
    <property type="entry name" value="ACP_syn_III_N"/>
</dbReference>
<dbReference type="GO" id="GO:0033818">
    <property type="term" value="F:beta-ketoacyl-acyl-carrier-protein synthase III activity"/>
    <property type="evidence" value="ECO:0007669"/>
    <property type="project" value="UniProtKB-EC"/>
</dbReference>
<feature type="domain" description="Beta-ketoacyl-[acyl-carrier-protein] synthase III C-terminal" evidence="10">
    <location>
        <begin position="242"/>
        <end position="329"/>
    </location>
</feature>
<keyword evidence="8" id="KW-0275">Fatty acid biosynthesis</keyword>
<dbReference type="AlphaFoldDB" id="A0A7W9HJ95"/>
<dbReference type="EC" id="2.3.1.180" evidence="12"/>
<evidence type="ECO:0000313" key="12">
    <source>
        <dbReference type="EMBL" id="MBB5803235.1"/>
    </source>
</evidence>
<evidence type="ECO:0000256" key="9">
    <source>
        <dbReference type="ARBA" id="ARBA00023315"/>
    </source>
</evidence>
<dbReference type="GO" id="GO:0044550">
    <property type="term" value="P:secondary metabolite biosynthetic process"/>
    <property type="evidence" value="ECO:0007669"/>
    <property type="project" value="TreeGrafter"/>
</dbReference>
<keyword evidence="4" id="KW-0444">Lipid biosynthesis</keyword>
<keyword evidence="6" id="KW-0276">Fatty acid metabolism</keyword>
<dbReference type="NCBIfam" id="NF006829">
    <property type="entry name" value="PRK09352.1"/>
    <property type="match status" value="1"/>
</dbReference>
<protein>
    <submittedName>
        <fullName evidence="12">3-oxoacyl-[acyl-carrier-protein] synthase-3</fullName>
        <ecNumber evidence="12">2.3.1.180</ecNumber>
    </submittedName>
</protein>
<dbReference type="GO" id="GO:0006633">
    <property type="term" value="P:fatty acid biosynthetic process"/>
    <property type="evidence" value="ECO:0007669"/>
    <property type="project" value="UniProtKB-KW"/>
</dbReference>
<dbReference type="Pfam" id="PF08545">
    <property type="entry name" value="ACP_syn_III"/>
    <property type="match status" value="1"/>
</dbReference>
<keyword evidence="7" id="KW-0443">Lipid metabolism</keyword>
<dbReference type="SUPFAM" id="SSF53901">
    <property type="entry name" value="Thiolase-like"/>
    <property type="match status" value="1"/>
</dbReference>
<dbReference type="InterPro" id="IPR013747">
    <property type="entry name" value="ACP_syn_III_C"/>
</dbReference>
<name>A0A7W9HJ95_9PSEU</name>
<comment type="caution">
    <text evidence="12">The sequence shown here is derived from an EMBL/GenBank/DDBJ whole genome shotgun (WGS) entry which is preliminary data.</text>
</comment>
<dbReference type="Gene3D" id="3.40.47.10">
    <property type="match status" value="1"/>
</dbReference>
<evidence type="ECO:0000259" key="11">
    <source>
        <dbReference type="Pfam" id="PF08545"/>
    </source>
</evidence>
<keyword evidence="5 12" id="KW-0808">Transferase</keyword>
<comment type="similarity">
    <text evidence="2">Belongs to the thiolase-like superfamily. FabH family.</text>
</comment>
<keyword evidence="9 12" id="KW-0012">Acyltransferase</keyword>
<dbReference type="RefSeq" id="WP_184920484.1">
    <property type="nucleotide sequence ID" value="NZ_JACHMO010000001.1"/>
</dbReference>
<evidence type="ECO:0000256" key="2">
    <source>
        <dbReference type="ARBA" id="ARBA00008642"/>
    </source>
</evidence>
<keyword evidence="3" id="KW-0963">Cytoplasm</keyword>
<evidence type="ECO:0000256" key="6">
    <source>
        <dbReference type="ARBA" id="ARBA00022832"/>
    </source>
</evidence>
<reference evidence="12 13" key="1">
    <citation type="submission" date="2020-08" db="EMBL/GenBank/DDBJ databases">
        <title>Sequencing the genomes of 1000 actinobacteria strains.</title>
        <authorList>
            <person name="Klenk H.-P."/>
        </authorList>
    </citation>
    <scope>NUCLEOTIDE SEQUENCE [LARGE SCALE GENOMIC DNA]</scope>
    <source>
        <strain evidence="12 13">DSM 45486</strain>
    </source>
</reference>
<feature type="domain" description="Beta-ketoacyl-[acyl-carrier-protein] synthase III N-terminal" evidence="11">
    <location>
        <begin position="110"/>
        <end position="188"/>
    </location>
</feature>
<dbReference type="PANTHER" id="PTHR34069">
    <property type="entry name" value="3-OXOACYL-[ACYL-CARRIER-PROTEIN] SYNTHASE 3"/>
    <property type="match status" value="1"/>
</dbReference>
<dbReference type="Proteomes" id="UP000552097">
    <property type="component" value="Unassembled WGS sequence"/>
</dbReference>
<dbReference type="InterPro" id="IPR004655">
    <property type="entry name" value="FabH"/>
</dbReference>
<dbReference type="PANTHER" id="PTHR34069:SF2">
    <property type="entry name" value="BETA-KETOACYL-[ACYL-CARRIER-PROTEIN] SYNTHASE III"/>
    <property type="match status" value="1"/>
</dbReference>
<evidence type="ECO:0000256" key="7">
    <source>
        <dbReference type="ARBA" id="ARBA00023098"/>
    </source>
</evidence>
<dbReference type="EMBL" id="JACHMO010000001">
    <property type="protein sequence ID" value="MBB5803235.1"/>
    <property type="molecule type" value="Genomic_DNA"/>
</dbReference>
<evidence type="ECO:0000256" key="3">
    <source>
        <dbReference type="ARBA" id="ARBA00022490"/>
    </source>
</evidence>
<sequence>MSAVAIGFLGTGSYVPERIVTNDEIAELVVDATAEWVLDKTGIATRRWAAPEEATSDLAAKAALRALERAGLSPDRIDHLIVSTSTGDHPQPPTACLVQDLIGAHAAACFDLNAVCAGFLYGVELARALTTVRPGTHALVIGADVYSRILDFTDRRTSVLLGDGAGAAVIGQVPDGEGILRTDLSSYGESRDLIRVVAGGSRVPTTVETVAEGAHYFTMHGRGVRDFVMGTLPPLLDKLVTEAGFTIDDVDCFVPHQANGVLLRELAQRCGLAGAHTHLVVDRYGNVGSASVPVALDDAVTSGAIRPGQLVLLAGFGGGMSVGAGLVRWSG</sequence>
<evidence type="ECO:0000256" key="4">
    <source>
        <dbReference type="ARBA" id="ARBA00022516"/>
    </source>
</evidence>
<evidence type="ECO:0000256" key="1">
    <source>
        <dbReference type="ARBA" id="ARBA00005189"/>
    </source>
</evidence>
<organism evidence="12 13">
    <name type="scientific">Saccharothrix ecbatanensis</name>
    <dbReference type="NCBI Taxonomy" id="1105145"/>
    <lineage>
        <taxon>Bacteria</taxon>
        <taxon>Bacillati</taxon>
        <taxon>Actinomycetota</taxon>
        <taxon>Actinomycetes</taxon>
        <taxon>Pseudonocardiales</taxon>
        <taxon>Pseudonocardiaceae</taxon>
        <taxon>Saccharothrix</taxon>
    </lineage>
</organism>
<proteinExistence type="inferred from homology"/>
<dbReference type="Pfam" id="PF08541">
    <property type="entry name" value="ACP_syn_III_C"/>
    <property type="match status" value="1"/>
</dbReference>
<gene>
    <name evidence="12" type="ORF">F4560_003003</name>
</gene>
<keyword evidence="13" id="KW-1185">Reference proteome</keyword>
<dbReference type="NCBIfam" id="TIGR00747">
    <property type="entry name" value="fabH"/>
    <property type="match status" value="1"/>
</dbReference>
<evidence type="ECO:0000259" key="10">
    <source>
        <dbReference type="Pfam" id="PF08541"/>
    </source>
</evidence>
<comment type="pathway">
    <text evidence="1">Lipid metabolism.</text>
</comment>
<dbReference type="GO" id="GO:0004315">
    <property type="term" value="F:3-oxoacyl-[acyl-carrier-protein] synthase activity"/>
    <property type="evidence" value="ECO:0007669"/>
    <property type="project" value="InterPro"/>
</dbReference>
<accession>A0A7W9HJ95</accession>
<dbReference type="InterPro" id="IPR016039">
    <property type="entry name" value="Thiolase-like"/>
</dbReference>
<evidence type="ECO:0000256" key="8">
    <source>
        <dbReference type="ARBA" id="ARBA00023160"/>
    </source>
</evidence>
<evidence type="ECO:0000313" key="13">
    <source>
        <dbReference type="Proteomes" id="UP000552097"/>
    </source>
</evidence>
<evidence type="ECO:0000256" key="5">
    <source>
        <dbReference type="ARBA" id="ARBA00022679"/>
    </source>
</evidence>